<feature type="coiled-coil region" evidence="6">
    <location>
        <begin position="411"/>
        <end position="473"/>
    </location>
</feature>
<dbReference type="PANTHER" id="PTHR31391">
    <property type="entry name" value="B3 DOMAIN-CONTAINING PROTEIN OS11G0197600-RELATED"/>
    <property type="match status" value="1"/>
</dbReference>
<dbReference type="InterPro" id="IPR015300">
    <property type="entry name" value="DNA-bd_pseudobarrel_sf"/>
</dbReference>
<name>A0A067DV39_CITSI</name>
<gene>
    <name evidence="9" type="ORF">CISIN_1g011928mg</name>
</gene>
<sequence>MEEQAEPETPLLQTTKIKRKKTAESKMKLTQVSEKPLDPDSTPELVRESSFIAPHLLEIFVQGAFDSSKESKSRRKRAMIDDLYDHAKVNSPVIERAEEVRANLAPSYPSFWKAMVKSNVSHGFWLHLPMRFCKFNMPKIDTVFIVENESGEEYKINYISQRTALSGGWKAFSDANQLYEGDVLVFHLVEPTRFKAYIVRANGFGNVNADAKPLNSVPMDDELEVAPKDHSEKRVKKNKRAKRVKPPPGFHRDNNQSNSLMLLETNNGHVEDQFNNDTEDLGPNKVLPHSESSNFKEMKSIDDFTILVDGLAIDHELSDQHRSKYYDLCCSQNSFLHDHLLKSINCKLAAEIITQTVNIAEAIRACNLSTSRADYEIWDKTLKGFELLGMNVGFLRARLNRLMSLAFESEESEVSKRLREVSAEQARAEEEMRSLELKLLRLKETMGRLDSELESLKVKAEKHELKFQEEANAPW</sequence>
<feature type="region of interest" description="Disordered" evidence="7">
    <location>
        <begin position="1"/>
        <end position="44"/>
    </location>
</feature>
<evidence type="ECO:0000256" key="5">
    <source>
        <dbReference type="ARBA" id="ARBA00023242"/>
    </source>
</evidence>
<evidence type="ECO:0000256" key="1">
    <source>
        <dbReference type="ARBA" id="ARBA00004123"/>
    </source>
</evidence>
<dbReference type="PANTHER" id="PTHR31391:SF10">
    <property type="entry name" value="TF-B3 DOMAIN-CONTAINING PROTEIN"/>
    <property type="match status" value="1"/>
</dbReference>
<keyword evidence="6" id="KW-0175">Coiled coil</keyword>
<dbReference type="AlphaFoldDB" id="A0A067DV39"/>
<feature type="region of interest" description="Disordered" evidence="7">
    <location>
        <begin position="223"/>
        <end position="258"/>
    </location>
</feature>
<dbReference type="InterPro" id="IPR044837">
    <property type="entry name" value="REM16-like"/>
</dbReference>
<organism evidence="9 10">
    <name type="scientific">Citrus sinensis</name>
    <name type="common">Sweet orange</name>
    <name type="synonym">Citrus aurantium var. sinensis</name>
    <dbReference type="NCBI Taxonomy" id="2711"/>
    <lineage>
        <taxon>Eukaryota</taxon>
        <taxon>Viridiplantae</taxon>
        <taxon>Streptophyta</taxon>
        <taxon>Embryophyta</taxon>
        <taxon>Tracheophyta</taxon>
        <taxon>Spermatophyta</taxon>
        <taxon>Magnoliopsida</taxon>
        <taxon>eudicotyledons</taxon>
        <taxon>Gunneridae</taxon>
        <taxon>Pentapetalae</taxon>
        <taxon>rosids</taxon>
        <taxon>malvids</taxon>
        <taxon>Sapindales</taxon>
        <taxon>Rutaceae</taxon>
        <taxon>Aurantioideae</taxon>
        <taxon>Citrus</taxon>
    </lineage>
</organism>
<accession>A0A067DV39</accession>
<reference evidence="9 10" key="1">
    <citation type="submission" date="2014-04" db="EMBL/GenBank/DDBJ databases">
        <authorList>
            <consortium name="International Citrus Genome Consortium"/>
            <person name="Gmitter F."/>
            <person name="Chen C."/>
            <person name="Farmerie W."/>
            <person name="Harkins T."/>
            <person name="Desany B."/>
            <person name="Mohiuddin M."/>
            <person name="Kodira C."/>
            <person name="Borodovsky M."/>
            <person name="Lomsadze A."/>
            <person name="Burns P."/>
            <person name="Jenkins J."/>
            <person name="Prochnik S."/>
            <person name="Shu S."/>
            <person name="Chapman J."/>
            <person name="Pitluck S."/>
            <person name="Schmutz J."/>
            <person name="Rokhsar D."/>
        </authorList>
    </citation>
    <scope>NUCLEOTIDE SEQUENCE</scope>
</reference>
<evidence type="ECO:0000313" key="9">
    <source>
        <dbReference type="EMBL" id="KDO42476.1"/>
    </source>
</evidence>
<dbReference type="Gene3D" id="2.40.330.10">
    <property type="entry name" value="DNA-binding pseudobarrel domain"/>
    <property type="match status" value="1"/>
</dbReference>
<evidence type="ECO:0000313" key="10">
    <source>
        <dbReference type="Proteomes" id="UP000027120"/>
    </source>
</evidence>
<evidence type="ECO:0000256" key="2">
    <source>
        <dbReference type="ARBA" id="ARBA00023015"/>
    </source>
</evidence>
<evidence type="ECO:0000256" key="4">
    <source>
        <dbReference type="ARBA" id="ARBA00023163"/>
    </source>
</evidence>
<proteinExistence type="predicted"/>
<keyword evidence="10" id="KW-1185">Reference proteome</keyword>
<dbReference type="PROSITE" id="PS50863">
    <property type="entry name" value="B3"/>
    <property type="match status" value="1"/>
</dbReference>
<dbReference type="Pfam" id="PF02362">
    <property type="entry name" value="B3"/>
    <property type="match status" value="1"/>
</dbReference>
<dbReference type="GO" id="GO:0003677">
    <property type="term" value="F:DNA binding"/>
    <property type="evidence" value="ECO:0007669"/>
    <property type="project" value="UniProtKB-KW"/>
</dbReference>
<evidence type="ECO:0000259" key="8">
    <source>
        <dbReference type="PROSITE" id="PS50863"/>
    </source>
</evidence>
<dbReference type="STRING" id="2711.A0A067DV39"/>
<evidence type="ECO:0000256" key="7">
    <source>
        <dbReference type="SAM" id="MobiDB-lite"/>
    </source>
</evidence>
<protein>
    <recommendedName>
        <fullName evidence="8">TF-B3 domain-containing protein</fullName>
    </recommendedName>
</protein>
<dbReference type="SMART" id="SM01019">
    <property type="entry name" value="B3"/>
    <property type="match status" value="1"/>
</dbReference>
<dbReference type="GO" id="GO:0005634">
    <property type="term" value="C:nucleus"/>
    <property type="evidence" value="ECO:0007669"/>
    <property type="project" value="UniProtKB-SubCell"/>
</dbReference>
<keyword evidence="2" id="KW-0805">Transcription regulation</keyword>
<feature type="compositionally biased region" description="Basic residues" evidence="7">
    <location>
        <begin position="233"/>
        <end position="245"/>
    </location>
</feature>
<dbReference type="InterPro" id="IPR003340">
    <property type="entry name" value="B3_DNA-bd"/>
</dbReference>
<keyword evidence="3" id="KW-0238">DNA-binding</keyword>
<evidence type="ECO:0000256" key="6">
    <source>
        <dbReference type="SAM" id="Coils"/>
    </source>
</evidence>
<dbReference type="EMBL" id="KK785470">
    <property type="protein sequence ID" value="KDO42476.1"/>
    <property type="molecule type" value="Genomic_DNA"/>
</dbReference>
<evidence type="ECO:0000256" key="3">
    <source>
        <dbReference type="ARBA" id="ARBA00023125"/>
    </source>
</evidence>
<dbReference type="Proteomes" id="UP000027120">
    <property type="component" value="Unassembled WGS sequence"/>
</dbReference>
<keyword evidence="5" id="KW-0539">Nucleus</keyword>
<dbReference type="SUPFAM" id="SSF101936">
    <property type="entry name" value="DNA-binding pseudobarrel domain"/>
    <property type="match status" value="1"/>
</dbReference>
<dbReference type="CDD" id="cd10017">
    <property type="entry name" value="B3_DNA"/>
    <property type="match status" value="1"/>
</dbReference>
<feature type="domain" description="TF-B3" evidence="8">
    <location>
        <begin position="111"/>
        <end position="202"/>
    </location>
</feature>
<dbReference type="SMR" id="A0A067DV39"/>
<comment type="subcellular location">
    <subcellularLocation>
        <location evidence="1">Nucleus</location>
    </subcellularLocation>
</comment>
<keyword evidence="4" id="KW-0804">Transcription</keyword>